<feature type="domain" description="GH18" evidence="2">
    <location>
        <begin position="21"/>
        <end position="331"/>
    </location>
</feature>
<accession>A0A1H8B0E0</accession>
<evidence type="ECO:0000256" key="1">
    <source>
        <dbReference type="SAM" id="SignalP"/>
    </source>
</evidence>
<dbReference type="Gene3D" id="3.10.50.10">
    <property type="match status" value="1"/>
</dbReference>
<dbReference type="InterPro" id="IPR011583">
    <property type="entry name" value="Chitinase_II/V-like_cat"/>
</dbReference>
<gene>
    <name evidence="3" type="ORF">SAMN05192583_1105</name>
</gene>
<evidence type="ECO:0000313" key="3">
    <source>
        <dbReference type="EMBL" id="SEM75307.1"/>
    </source>
</evidence>
<dbReference type="InterPro" id="IPR029070">
    <property type="entry name" value="Chitinase_insertion_sf"/>
</dbReference>
<feature type="chain" id="PRO_5011542456" evidence="1">
    <location>
        <begin position="20"/>
        <end position="331"/>
    </location>
</feature>
<dbReference type="EMBL" id="FOCF01000002">
    <property type="protein sequence ID" value="SEM75307.1"/>
    <property type="molecule type" value="Genomic_DNA"/>
</dbReference>
<dbReference type="AlphaFoldDB" id="A0A1H8B0E0"/>
<protein>
    <submittedName>
        <fullName evidence="3">Spore germination protein YaaH</fullName>
    </submittedName>
</protein>
<dbReference type="InterPro" id="IPR017853">
    <property type="entry name" value="GH"/>
</dbReference>
<dbReference type="Gene3D" id="3.20.20.80">
    <property type="entry name" value="Glycosidases"/>
    <property type="match status" value="1"/>
</dbReference>
<dbReference type="Pfam" id="PF00704">
    <property type="entry name" value="Glyco_hydro_18"/>
    <property type="match status" value="1"/>
</dbReference>
<dbReference type="InterPro" id="IPR001223">
    <property type="entry name" value="Glyco_hydro18_cat"/>
</dbReference>
<proteinExistence type="predicted"/>
<sequence>MKKAVLLLMALSLPATALAAPTKLAYYTGTKSNTSLQNNAAKIATLATDSYAIDASGAITGSVPANVRSTANANGIALYPVISNFGTSDFDPAIAHAVLKTGTAQTNAINNMVALSQQGGAAGVNLDFEAVTNTDRSLLSAFVRKLANALHAKSRKLIVSVPATSSNDPNDSWTGAFDYSAIGAACDLVQVMTYDQNGPWSLDGPVAGLNWVKAAIGYAETVMPKSKISMGVAAYGYDWNLTDSTGVQVDWKDLPGLIASTGATPAWDTASSSPKFYYQAGGKEHVVWYENARSMKLKAQYAAGENVASVSIWSLGQEDASFWSTLASGGL</sequence>
<reference evidence="4" key="1">
    <citation type="submission" date="2016-10" db="EMBL/GenBank/DDBJ databases">
        <authorList>
            <person name="Varghese N."/>
            <person name="Submissions S."/>
        </authorList>
    </citation>
    <scope>NUCLEOTIDE SEQUENCE [LARGE SCALE GENOMIC DNA]</scope>
    <source>
        <strain evidence="4">S6-262</strain>
    </source>
</reference>
<dbReference type="PANTHER" id="PTHR46066">
    <property type="entry name" value="CHITINASE DOMAIN-CONTAINING PROTEIN 1 FAMILY MEMBER"/>
    <property type="match status" value="1"/>
</dbReference>
<dbReference type="GO" id="GO:0005975">
    <property type="term" value="P:carbohydrate metabolic process"/>
    <property type="evidence" value="ECO:0007669"/>
    <property type="project" value="InterPro"/>
</dbReference>
<evidence type="ECO:0000259" key="2">
    <source>
        <dbReference type="PROSITE" id="PS51910"/>
    </source>
</evidence>
<dbReference type="STRING" id="1166340.SAMN05192583_1105"/>
<evidence type="ECO:0000313" key="4">
    <source>
        <dbReference type="Proteomes" id="UP000199206"/>
    </source>
</evidence>
<keyword evidence="4" id="KW-1185">Reference proteome</keyword>
<dbReference type="PROSITE" id="PS51910">
    <property type="entry name" value="GH18_2"/>
    <property type="match status" value="1"/>
</dbReference>
<dbReference type="GO" id="GO:0008061">
    <property type="term" value="F:chitin binding"/>
    <property type="evidence" value="ECO:0007669"/>
    <property type="project" value="InterPro"/>
</dbReference>
<keyword evidence="1" id="KW-0732">Signal</keyword>
<dbReference type="SMART" id="SM00636">
    <property type="entry name" value="Glyco_18"/>
    <property type="match status" value="1"/>
</dbReference>
<organism evidence="3 4">
    <name type="scientific">Sphingomonas gellani</name>
    <dbReference type="NCBI Taxonomy" id="1166340"/>
    <lineage>
        <taxon>Bacteria</taxon>
        <taxon>Pseudomonadati</taxon>
        <taxon>Pseudomonadota</taxon>
        <taxon>Alphaproteobacteria</taxon>
        <taxon>Sphingomonadales</taxon>
        <taxon>Sphingomonadaceae</taxon>
        <taxon>Sphingomonas</taxon>
    </lineage>
</organism>
<dbReference type="OrthoDB" id="276604at2"/>
<dbReference type="Proteomes" id="UP000199206">
    <property type="component" value="Unassembled WGS sequence"/>
</dbReference>
<dbReference type="SUPFAM" id="SSF51445">
    <property type="entry name" value="(Trans)glycosidases"/>
    <property type="match status" value="1"/>
</dbReference>
<name>A0A1H8B0E0_9SPHN</name>
<dbReference type="PANTHER" id="PTHR46066:SF2">
    <property type="entry name" value="CHITINASE DOMAIN-CONTAINING PROTEIN 1"/>
    <property type="match status" value="1"/>
</dbReference>
<feature type="signal peptide" evidence="1">
    <location>
        <begin position="1"/>
        <end position="19"/>
    </location>
</feature>
<dbReference type="RefSeq" id="WP_093664453.1">
    <property type="nucleotide sequence ID" value="NZ_FOCF01000002.1"/>
</dbReference>